<feature type="region of interest" description="Disordered" evidence="1">
    <location>
        <begin position="385"/>
        <end position="409"/>
    </location>
</feature>
<name>R7RVJ4_STEHR</name>
<evidence type="ECO:0000256" key="1">
    <source>
        <dbReference type="SAM" id="MobiDB-lite"/>
    </source>
</evidence>
<evidence type="ECO:0000313" key="3">
    <source>
        <dbReference type="Proteomes" id="UP000053927"/>
    </source>
</evidence>
<dbReference type="Proteomes" id="UP000053927">
    <property type="component" value="Unassembled WGS sequence"/>
</dbReference>
<protein>
    <submittedName>
        <fullName evidence="2">Uncharacterized protein</fullName>
    </submittedName>
</protein>
<reference evidence="3" key="1">
    <citation type="journal article" date="2012" name="Science">
        <title>The Paleozoic origin of enzymatic lignin decomposition reconstructed from 31 fungal genomes.</title>
        <authorList>
            <person name="Floudas D."/>
            <person name="Binder M."/>
            <person name="Riley R."/>
            <person name="Barry K."/>
            <person name="Blanchette R.A."/>
            <person name="Henrissat B."/>
            <person name="Martinez A.T."/>
            <person name="Otillar R."/>
            <person name="Spatafora J.W."/>
            <person name="Yadav J.S."/>
            <person name="Aerts A."/>
            <person name="Benoit I."/>
            <person name="Boyd A."/>
            <person name="Carlson A."/>
            <person name="Copeland A."/>
            <person name="Coutinho P.M."/>
            <person name="de Vries R.P."/>
            <person name="Ferreira P."/>
            <person name="Findley K."/>
            <person name="Foster B."/>
            <person name="Gaskell J."/>
            <person name="Glotzer D."/>
            <person name="Gorecki P."/>
            <person name="Heitman J."/>
            <person name="Hesse C."/>
            <person name="Hori C."/>
            <person name="Igarashi K."/>
            <person name="Jurgens J.A."/>
            <person name="Kallen N."/>
            <person name="Kersten P."/>
            <person name="Kohler A."/>
            <person name="Kuees U."/>
            <person name="Kumar T.K.A."/>
            <person name="Kuo A."/>
            <person name="LaButti K."/>
            <person name="Larrondo L.F."/>
            <person name="Lindquist E."/>
            <person name="Ling A."/>
            <person name="Lombard V."/>
            <person name="Lucas S."/>
            <person name="Lundell T."/>
            <person name="Martin R."/>
            <person name="McLaughlin D.J."/>
            <person name="Morgenstern I."/>
            <person name="Morin E."/>
            <person name="Murat C."/>
            <person name="Nagy L.G."/>
            <person name="Nolan M."/>
            <person name="Ohm R.A."/>
            <person name="Patyshakuliyeva A."/>
            <person name="Rokas A."/>
            <person name="Ruiz-Duenas F.J."/>
            <person name="Sabat G."/>
            <person name="Salamov A."/>
            <person name="Samejima M."/>
            <person name="Schmutz J."/>
            <person name="Slot J.C."/>
            <person name="St John F."/>
            <person name="Stenlid J."/>
            <person name="Sun H."/>
            <person name="Sun S."/>
            <person name="Syed K."/>
            <person name="Tsang A."/>
            <person name="Wiebenga A."/>
            <person name="Young D."/>
            <person name="Pisabarro A."/>
            <person name="Eastwood D.C."/>
            <person name="Martin F."/>
            <person name="Cullen D."/>
            <person name="Grigoriev I.V."/>
            <person name="Hibbett D.S."/>
        </authorList>
    </citation>
    <scope>NUCLEOTIDE SEQUENCE [LARGE SCALE GENOMIC DNA]</scope>
    <source>
        <strain evidence="3">FP-91666</strain>
    </source>
</reference>
<keyword evidence="3" id="KW-1185">Reference proteome</keyword>
<feature type="compositionally biased region" description="Basic residues" evidence="1">
    <location>
        <begin position="464"/>
        <end position="482"/>
    </location>
</feature>
<feature type="compositionally biased region" description="Acidic residues" evidence="1">
    <location>
        <begin position="606"/>
        <end position="615"/>
    </location>
</feature>
<feature type="compositionally biased region" description="Acidic residues" evidence="1">
    <location>
        <begin position="584"/>
        <end position="593"/>
    </location>
</feature>
<dbReference type="KEGG" id="shs:STEHIDRAFT_116806"/>
<feature type="region of interest" description="Disordered" evidence="1">
    <location>
        <begin position="556"/>
        <end position="750"/>
    </location>
</feature>
<dbReference type="RefSeq" id="XP_007311814.1">
    <property type="nucleotide sequence ID" value="XM_007311752.1"/>
</dbReference>
<feature type="compositionally biased region" description="Basic residues" evidence="1">
    <location>
        <begin position="567"/>
        <end position="579"/>
    </location>
</feature>
<feature type="compositionally biased region" description="Polar residues" evidence="1">
    <location>
        <begin position="489"/>
        <end position="499"/>
    </location>
</feature>
<accession>R7RVJ4</accession>
<gene>
    <name evidence="2" type="ORF">STEHIDRAFT_116806</name>
</gene>
<organism evidence="2 3">
    <name type="scientific">Stereum hirsutum (strain FP-91666)</name>
    <name type="common">White-rot fungus</name>
    <dbReference type="NCBI Taxonomy" id="721885"/>
    <lineage>
        <taxon>Eukaryota</taxon>
        <taxon>Fungi</taxon>
        <taxon>Dikarya</taxon>
        <taxon>Basidiomycota</taxon>
        <taxon>Agaricomycotina</taxon>
        <taxon>Agaricomycetes</taxon>
        <taxon>Russulales</taxon>
        <taxon>Stereaceae</taxon>
        <taxon>Stereum</taxon>
    </lineage>
</organism>
<proteinExistence type="predicted"/>
<dbReference type="EMBL" id="JH687413">
    <property type="protein sequence ID" value="EIM79086.1"/>
    <property type="molecule type" value="Genomic_DNA"/>
</dbReference>
<dbReference type="AlphaFoldDB" id="R7RVJ4"/>
<feature type="compositionally biased region" description="Acidic residues" evidence="1">
    <location>
        <begin position="698"/>
        <end position="707"/>
    </location>
</feature>
<evidence type="ECO:0000313" key="2">
    <source>
        <dbReference type="EMBL" id="EIM79086.1"/>
    </source>
</evidence>
<sequence>MSKKPPHPYLGDFPTIQATVLALHDAAAGNPQPKVDTSDNCPIHTKVAAEDDPDLDILNMDERSPVELWRGRPPMKKHARENWRAYLAKRGVKEPFYTPCPIATIPFTRDPEDDYGNWGNQEWDVPFCIYHKILRLQTDHPLRWIDPDDREHELHKYAWGPISIMNEVCDMLQQAVETAESFLIKREGVSRWTKATAAAHHKNCRRVAGWHETKAIFEQGQVAYWAALESENLIFCGNRRFESFIRVWWWRGCVNSPTKKFRLSTWHERREALLQSSPSTADVAVVGDAQTRQGGWFGPPDNPTFSYWRRLFPPDPQLSPSEDEPWIPAQQYSNELKAECRKGSNARWSQVQLPKVCKFGHTLGLESAPPSIPAEQLDSIEKIRERDARDAPDNPATPKRKRATKPPTPIVDRTIKQEPVDTLDRVIKQEPIHAVDRVIKQEPIHAVDRAIKQEPVHAVDRAAKKVSRHRTDKSTKHAKKATPRGMRTDFNTHTTQSSADPKKNSKNVVMKATPKSSTKRPSYLMLMRTNSPVKTILTAISSKSTMVFTTLPETLSKGVSGQDQRGKGKGKGKEVKRRRMPDTSDIDVIEISDSDGPYAKQTWDTSDIDVIEISDSDSQSELARDVRQEGPSVKRRQLDKGKGPSRAQGSPANPVSGPGPAGQRYLTLTVLTLSKRGPGQVQRDKGKGKQVQRSWDTSDIDVIEISDSDSQSELARDVRQEGPSVKRRQLDKGKGPSRAQGSPANPYVPISDHEEFVQGSSSTAVVQGSSSTAVVEISDSECDGQEVDTLV</sequence>
<dbReference type="GeneID" id="18795996"/>
<feature type="region of interest" description="Disordered" evidence="1">
    <location>
        <begin position="462"/>
        <end position="517"/>
    </location>
</feature>